<dbReference type="OrthoDB" id="5421050at2"/>
<dbReference type="PANTHER" id="PTHR35024:SF4">
    <property type="entry name" value="POLYMER-FORMING CYTOSKELETAL PROTEIN"/>
    <property type="match status" value="1"/>
</dbReference>
<dbReference type="RefSeq" id="WP_124328797.1">
    <property type="nucleotide sequence ID" value="NZ_BEXT01000001.1"/>
</dbReference>
<dbReference type="PANTHER" id="PTHR35024">
    <property type="entry name" value="HYPOTHETICAL CYTOSOLIC PROTEIN"/>
    <property type="match status" value="1"/>
</dbReference>
<dbReference type="EMBL" id="BEXT01000001">
    <property type="protein sequence ID" value="GBC61514.1"/>
    <property type="molecule type" value="Genomic_DNA"/>
</dbReference>
<dbReference type="InterPro" id="IPR007607">
    <property type="entry name" value="BacA/B"/>
</dbReference>
<evidence type="ECO:0000313" key="2">
    <source>
        <dbReference type="EMBL" id="GBC61514.1"/>
    </source>
</evidence>
<proteinExistence type="inferred from homology"/>
<gene>
    <name evidence="2" type="ORF">DENIS_2476</name>
</gene>
<evidence type="ECO:0000313" key="3">
    <source>
        <dbReference type="Proteomes" id="UP000288096"/>
    </source>
</evidence>
<reference evidence="3" key="1">
    <citation type="submission" date="2017-11" db="EMBL/GenBank/DDBJ databases">
        <authorList>
            <person name="Watanabe M."/>
            <person name="Kojima H."/>
        </authorList>
    </citation>
    <scope>NUCLEOTIDE SEQUENCE [LARGE SCALE GENOMIC DNA]</scope>
    <source>
        <strain evidence="3">Tokyo 01</strain>
    </source>
</reference>
<organism evidence="2 3">
    <name type="scientific">Desulfonema ishimotonii</name>
    <dbReference type="NCBI Taxonomy" id="45657"/>
    <lineage>
        <taxon>Bacteria</taxon>
        <taxon>Pseudomonadati</taxon>
        <taxon>Thermodesulfobacteriota</taxon>
        <taxon>Desulfobacteria</taxon>
        <taxon>Desulfobacterales</taxon>
        <taxon>Desulfococcaceae</taxon>
        <taxon>Desulfonema</taxon>
    </lineage>
</organism>
<evidence type="ECO:0008006" key="4">
    <source>
        <dbReference type="Google" id="ProtNLM"/>
    </source>
</evidence>
<comment type="caution">
    <text evidence="2">The sequence shown here is derived from an EMBL/GenBank/DDBJ whole genome shotgun (WGS) entry which is preliminary data.</text>
</comment>
<protein>
    <recommendedName>
        <fullName evidence="4">Polymer-forming cytoskeletal protein</fullName>
    </recommendedName>
</protein>
<keyword evidence="3" id="KW-1185">Reference proteome</keyword>
<name>A0A401FX57_9BACT</name>
<dbReference type="AlphaFoldDB" id="A0A401FX57"/>
<comment type="similarity">
    <text evidence="1">Belongs to the bactofilin family.</text>
</comment>
<accession>A0A401FX57</accession>
<dbReference type="Proteomes" id="UP000288096">
    <property type="component" value="Unassembled WGS sequence"/>
</dbReference>
<dbReference type="Pfam" id="PF04519">
    <property type="entry name" value="Bactofilin"/>
    <property type="match status" value="1"/>
</dbReference>
<sequence length="107" mass="11093">MAKKTENFSILDKGLVFEGTLSCTGKVLIKGKVNGTLAGEFITVGEEGGVYAEVTAQNLTIGGVFEGNAEVSETLIILSTGSCEGKVVCKDLVVEPGGVLNGQVTRR</sequence>
<evidence type="ECO:0000256" key="1">
    <source>
        <dbReference type="ARBA" id="ARBA00044755"/>
    </source>
</evidence>
<reference evidence="3" key="2">
    <citation type="submission" date="2019-01" db="EMBL/GenBank/DDBJ databases">
        <title>Genome sequence of Desulfonema ishimotonii strain Tokyo 01.</title>
        <authorList>
            <person name="Fukui M."/>
        </authorList>
    </citation>
    <scope>NUCLEOTIDE SEQUENCE [LARGE SCALE GENOMIC DNA]</scope>
    <source>
        <strain evidence="3">Tokyo 01</strain>
    </source>
</reference>